<evidence type="ECO:0000259" key="1">
    <source>
        <dbReference type="Pfam" id="PF14344"/>
    </source>
</evidence>
<dbReference type="PROSITE" id="PS51257">
    <property type="entry name" value="PROKAR_LIPOPROTEIN"/>
    <property type="match status" value="1"/>
</dbReference>
<accession>A0A556MUL1</accession>
<dbReference type="Pfam" id="PF14344">
    <property type="entry name" value="DUF4397"/>
    <property type="match status" value="1"/>
</dbReference>
<dbReference type="RefSeq" id="WP_144247163.1">
    <property type="nucleotide sequence ID" value="NZ_VLPK01000001.1"/>
</dbReference>
<dbReference type="Proteomes" id="UP000318733">
    <property type="component" value="Unassembled WGS sequence"/>
</dbReference>
<gene>
    <name evidence="2" type="ORF">FO440_05240</name>
</gene>
<organism evidence="2 3">
    <name type="scientific">Mucilaginibacter corticis</name>
    <dbReference type="NCBI Taxonomy" id="2597670"/>
    <lineage>
        <taxon>Bacteria</taxon>
        <taxon>Pseudomonadati</taxon>
        <taxon>Bacteroidota</taxon>
        <taxon>Sphingobacteriia</taxon>
        <taxon>Sphingobacteriales</taxon>
        <taxon>Sphingobacteriaceae</taxon>
        <taxon>Mucilaginibacter</taxon>
    </lineage>
</organism>
<keyword evidence="3" id="KW-1185">Reference proteome</keyword>
<feature type="domain" description="DUF4397" evidence="1">
    <location>
        <begin position="28"/>
        <end position="135"/>
    </location>
</feature>
<dbReference type="AlphaFoldDB" id="A0A556MUL1"/>
<dbReference type="InterPro" id="IPR025510">
    <property type="entry name" value="DUF4397"/>
</dbReference>
<reference evidence="2 3" key="1">
    <citation type="submission" date="2019-07" db="EMBL/GenBank/DDBJ databases">
        <authorList>
            <person name="Huq M.A."/>
        </authorList>
    </citation>
    <scope>NUCLEOTIDE SEQUENCE [LARGE SCALE GENOMIC DNA]</scope>
    <source>
        <strain evidence="2 3">MAH-19</strain>
    </source>
</reference>
<dbReference type="EMBL" id="VLPK01000001">
    <property type="protein sequence ID" value="TSJ43597.1"/>
    <property type="molecule type" value="Genomic_DNA"/>
</dbReference>
<dbReference type="OrthoDB" id="9792011at2"/>
<name>A0A556MUL1_9SPHI</name>
<comment type="caution">
    <text evidence="2">The sequence shown here is derived from an EMBL/GenBank/DDBJ whole genome shotgun (WGS) entry which is preliminary data.</text>
</comment>
<evidence type="ECO:0000313" key="3">
    <source>
        <dbReference type="Proteomes" id="UP000318733"/>
    </source>
</evidence>
<proteinExistence type="predicted"/>
<evidence type="ECO:0000313" key="2">
    <source>
        <dbReference type="EMBL" id="TSJ43597.1"/>
    </source>
</evidence>
<protein>
    <submittedName>
        <fullName evidence="2">DUF4397 domain-containing protein</fullName>
    </submittedName>
</protein>
<sequence length="217" mass="23164">MKRILFLGLGMVALLASCVKKKGPAPDAHVRFINAVSFLPAQDIYIDNVLATTSGGVAFGGVTNYFTYESGLNLLTYYNTGTTTPNLSYTYGSAAGEYATVFFYSDTLQNIYSAGIKDNMSAPPTGKARVRFVNLDNYLKNALKMTVTGGADLFTSLDKGNASIYYDVDPGATFTPSSVGVTNAPVINPQVQAGKIYTIWLSATSSTELVAHSTLQN</sequence>